<accession>A0A6J1DLI8</accession>
<evidence type="ECO:0000256" key="5">
    <source>
        <dbReference type="RuleBase" id="RU362057"/>
    </source>
</evidence>
<comment type="pathway">
    <text evidence="1">Secondary metabolite biosynthesis; terpenoid biosynthesis.</text>
</comment>
<organism evidence="7 8">
    <name type="scientific">Momordica charantia</name>
    <name type="common">Bitter gourd</name>
    <name type="synonym">Balsam pear</name>
    <dbReference type="NCBI Taxonomy" id="3673"/>
    <lineage>
        <taxon>Eukaryota</taxon>
        <taxon>Viridiplantae</taxon>
        <taxon>Streptophyta</taxon>
        <taxon>Embryophyta</taxon>
        <taxon>Tracheophyta</taxon>
        <taxon>Spermatophyta</taxon>
        <taxon>Magnoliopsida</taxon>
        <taxon>eudicotyledons</taxon>
        <taxon>Gunneridae</taxon>
        <taxon>Pentapetalae</taxon>
        <taxon>rosids</taxon>
        <taxon>fabids</taxon>
        <taxon>Cucurbitales</taxon>
        <taxon>Cucurbitaceae</taxon>
        <taxon>Momordiceae</taxon>
        <taxon>Momordica</taxon>
    </lineage>
</organism>
<keyword evidence="7" id="KW-1185">Reference proteome</keyword>
<dbReference type="FunFam" id="3.40.50.2000:FF:000055">
    <property type="entry name" value="Glycosyltransferase"/>
    <property type="match status" value="1"/>
</dbReference>
<dbReference type="PROSITE" id="PS00375">
    <property type="entry name" value="UDPGT"/>
    <property type="match status" value="1"/>
</dbReference>
<dbReference type="FunFam" id="3.40.50.2000:FF:000027">
    <property type="entry name" value="Glycosyltransferase"/>
    <property type="match status" value="1"/>
</dbReference>
<dbReference type="EC" id="2.4.1.-" evidence="5"/>
<dbReference type="CDD" id="cd03784">
    <property type="entry name" value="GT1_Gtf-like"/>
    <property type="match status" value="1"/>
</dbReference>
<dbReference type="GO" id="GO:0080043">
    <property type="term" value="F:quercetin 3-O-glucosyltransferase activity"/>
    <property type="evidence" value="ECO:0007669"/>
    <property type="project" value="TreeGrafter"/>
</dbReference>
<reference evidence="8" key="1">
    <citation type="submission" date="2025-08" db="UniProtKB">
        <authorList>
            <consortium name="RefSeq"/>
        </authorList>
    </citation>
    <scope>IDENTIFICATION</scope>
    <source>
        <strain evidence="8">OHB3-1</strain>
    </source>
</reference>
<dbReference type="AlphaFoldDB" id="A0A6J1DLI8"/>
<dbReference type="PANTHER" id="PTHR11926">
    <property type="entry name" value="GLUCOSYL/GLUCURONOSYL TRANSFERASES"/>
    <property type="match status" value="1"/>
</dbReference>
<dbReference type="SUPFAM" id="SSF53756">
    <property type="entry name" value="UDP-Glycosyltransferase/glycogen phosphorylase"/>
    <property type="match status" value="1"/>
</dbReference>
<dbReference type="KEGG" id="mcha:111021662"/>
<dbReference type="OrthoDB" id="5835829at2759"/>
<evidence type="ECO:0000256" key="3">
    <source>
        <dbReference type="ARBA" id="ARBA00022679"/>
    </source>
</evidence>
<keyword evidence="4" id="KW-0328">Glycosyltransferase</keyword>
<dbReference type="InterPro" id="IPR002213">
    <property type="entry name" value="UDP_glucos_trans"/>
</dbReference>
<dbReference type="PANTHER" id="PTHR11926:SF1498">
    <property type="entry name" value="GLYCOSYLTRANSFERASE"/>
    <property type="match status" value="1"/>
</dbReference>
<feature type="domain" description="Glycosyltransferase N-terminal" evidence="6">
    <location>
        <begin position="14"/>
        <end position="112"/>
    </location>
</feature>
<evidence type="ECO:0000256" key="2">
    <source>
        <dbReference type="ARBA" id="ARBA00009995"/>
    </source>
</evidence>
<sequence length="490" mass="54839">MGSLSKMEKPHAMFIPYPAQGHINPMLKLAKLLHRKGFYITFVNTEYNHRRLLKARGSNSLDGLPDFQFKTIPDGLPPSEGNATQHVPSLCYSTSHNCLRPLCSLISEINSSSSSGSHPPVSCVIGDGVMTFTIMAAREFGIPVAMFWTASAAGCLGYMQYSKLVEQGLVPFKDENFLTNGDLETTIEWIPPMQNIRLRDIPSFIRTTDKNDIMLNFFIQELQRLPKANAIIMNTFDPLEHHVLQALSSKLPPIYTIGPINTLVADLVADEKMEAIRSNLWNEQSECVEWLNSKKPSSVVYVNFGSITVMSPQQLVEFAWGLANSEKPFLWITRPDLVEGKSAVLPSEFAAVTRERGMVGNWCNQEEVLKHPAVGAFLTHSGWNSTMESIFGGVPMISWPFFAEQQTNCRYCCTEWENGLEIENDVKRNDVEKLVRELMEGKKGEAMRESAKEWRKKAMEACMPGGSSPKNLDRVIAEVLSKNLTNGVPN</sequence>
<evidence type="ECO:0000313" key="8">
    <source>
        <dbReference type="RefSeq" id="XP_022154377.1"/>
    </source>
</evidence>
<dbReference type="Pfam" id="PF00201">
    <property type="entry name" value="UDPGT"/>
    <property type="match status" value="1"/>
</dbReference>
<dbReference type="Gene3D" id="3.40.50.2000">
    <property type="entry name" value="Glycogen Phosphorylase B"/>
    <property type="match status" value="2"/>
</dbReference>
<dbReference type="Proteomes" id="UP000504603">
    <property type="component" value="Unplaced"/>
</dbReference>
<keyword evidence="3 4" id="KW-0808">Transferase</keyword>
<protein>
    <recommendedName>
        <fullName evidence="5">Glycosyltransferase</fullName>
        <ecNumber evidence="5">2.4.1.-</ecNumber>
    </recommendedName>
</protein>
<dbReference type="GO" id="GO:0080044">
    <property type="term" value="F:quercetin 7-O-glucosyltransferase activity"/>
    <property type="evidence" value="ECO:0007669"/>
    <property type="project" value="TreeGrafter"/>
</dbReference>
<dbReference type="GeneID" id="111021662"/>
<proteinExistence type="inferred from homology"/>
<comment type="similarity">
    <text evidence="2 4">Belongs to the UDP-glycosyltransferase family.</text>
</comment>
<gene>
    <name evidence="8" type="primary">LOC111021662</name>
</gene>
<evidence type="ECO:0000313" key="7">
    <source>
        <dbReference type="Proteomes" id="UP000504603"/>
    </source>
</evidence>
<evidence type="ECO:0000256" key="4">
    <source>
        <dbReference type="RuleBase" id="RU003718"/>
    </source>
</evidence>
<evidence type="ECO:0000259" key="6">
    <source>
        <dbReference type="Pfam" id="PF26168"/>
    </source>
</evidence>
<dbReference type="RefSeq" id="XP_022154377.1">
    <property type="nucleotide sequence ID" value="XM_022298685.1"/>
</dbReference>
<evidence type="ECO:0000256" key="1">
    <source>
        <dbReference type="ARBA" id="ARBA00004721"/>
    </source>
</evidence>
<dbReference type="Pfam" id="PF26168">
    <property type="entry name" value="Glyco_transf_N"/>
    <property type="match status" value="1"/>
</dbReference>
<name>A0A6J1DLI8_MOMCH</name>
<dbReference type="InterPro" id="IPR035595">
    <property type="entry name" value="UDP_glycos_trans_CS"/>
</dbReference>
<dbReference type="InterPro" id="IPR058980">
    <property type="entry name" value="Glyco_transf_N"/>
</dbReference>